<dbReference type="Proteomes" id="UP001210720">
    <property type="component" value="Unassembled WGS sequence"/>
</dbReference>
<keyword evidence="10" id="KW-1185">Reference proteome</keyword>
<accession>A0ABT4XNJ5</accession>
<dbReference type="GO" id="GO:0004056">
    <property type="term" value="F:argininosuccinate lyase activity"/>
    <property type="evidence" value="ECO:0007669"/>
    <property type="project" value="UniProtKB-EC"/>
</dbReference>
<dbReference type="PRINTS" id="PR00149">
    <property type="entry name" value="FUMRATELYASE"/>
</dbReference>
<evidence type="ECO:0000313" key="10">
    <source>
        <dbReference type="Proteomes" id="UP001210720"/>
    </source>
</evidence>
<sequence>MTDKTSNQMWGGRFAAGPDAIMEAINASIGFDQRMAAQDIAGSRAHAAMLAKAGIISDSDAEAIRKGLLTVLSEIEAGTFEFSTALEDIHMNVEARLKDIIGEPAGRLHTGRSRNDQVATDFRLWVRDQLDAAETGLLALIRALLAQAEAGAGWVMPGFTHLQTAQPVTWGHHMMAYVEMFGRDLSRVRDARARMNESPLGAAALAGTGFPIDRDMTAADLGFDRPMANSLDAVSARDFALEFLNVASISAMHLSRFAEELVIWSSAQFRFVTLSDRFSTGSSIMPQKKNPDAAELIRAKIGRIFGANVALMMVMKGLPLAYSKDMQEDKEQVFDAADNWMLALAAMEGMVRDMQANVPALEAAASAGFSTATDLADWLVRETGLPFRDAHHVTGALVAMAEQKGCDLPDLSLEDMKSVSDSITDGVYDVLGVHKSVASRMSYGGTAPEQVRAQVARWNEVLG</sequence>
<dbReference type="Pfam" id="PF00206">
    <property type="entry name" value="Lyase_1"/>
    <property type="match status" value="1"/>
</dbReference>
<dbReference type="Pfam" id="PF14698">
    <property type="entry name" value="ASL_C2"/>
    <property type="match status" value="1"/>
</dbReference>
<comment type="pathway">
    <text evidence="2 6">Amino-acid biosynthesis; L-arginine biosynthesis; L-arginine from L-ornithine and carbamoyl phosphate: step 3/3.</text>
</comment>
<dbReference type="PANTHER" id="PTHR43814:SF1">
    <property type="entry name" value="ARGININOSUCCINATE LYASE"/>
    <property type="match status" value="1"/>
</dbReference>
<keyword evidence="4 6" id="KW-0055">Arginine biosynthesis</keyword>
<dbReference type="EC" id="4.3.2.1" evidence="3 6"/>
<evidence type="ECO:0000313" key="9">
    <source>
        <dbReference type="EMBL" id="MDA7423511.1"/>
    </source>
</evidence>
<dbReference type="InterPro" id="IPR008948">
    <property type="entry name" value="L-Aspartase-like"/>
</dbReference>
<evidence type="ECO:0000256" key="4">
    <source>
        <dbReference type="ARBA" id="ARBA00022571"/>
    </source>
</evidence>
<dbReference type="InterPro" id="IPR000362">
    <property type="entry name" value="Fumarate_lyase_fam"/>
</dbReference>
<dbReference type="PRINTS" id="PR00145">
    <property type="entry name" value="ARGSUCLYASE"/>
</dbReference>
<dbReference type="HAMAP" id="MF_00006">
    <property type="entry name" value="Arg_succ_lyase"/>
    <property type="match status" value="1"/>
</dbReference>
<feature type="domain" description="Fumarate lyase N-terminal" evidence="7">
    <location>
        <begin position="12"/>
        <end position="306"/>
    </location>
</feature>
<evidence type="ECO:0000256" key="1">
    <source>
        <dbReference type="ARBA" id="ARBA00000985"/>
    </source>
</evidence>
<keyword evidence="6" id="KW-0028">Amino-acid biosynthesis</keyword>
<dbReference type="CDD" id="cd01359">
    <property type="entry name" value="Argininosuccinate_lyase"/>
    <property type="match status" value="1"/>
</dbReference>
<evidence type="ECO:0000256" key="5">
    <source>
        <dbReference type="ARBA" id="ARBA00023239"/>
    </source>
</evidence>
<proteinExistence type="inferred from homology"/>
<name>A0ABT4XNJ5_9RHOB</name>
<protein>
    <recommendedName>
        <fullName evidence="3 6">Argininosuccinate lyase</fullName>
        <shortName evidence="6">ASAL</shortName>
        <ecNumber evidence="3 6">4.3.2.1</ecNumber>
    </recommendedName>
    <alternativeName>
        <fullName evidence="6">Arginosuccinase</fullName>
    </alternativeName>
</protein>
<dbReference type="InterPro" id="IPR022761">
    <property type="entry name" value="Fumarate_lyase_N"/>
</dbReference>
<dbReference type="PROSITE" id="PS00163">
    <property type="entry name" value="FUMARATE_LYASES"/>
    <property type="match status" value="1"/>
</dbReference>
<dbReference type="InterPro" id="IPR009049">
    <property type="entry name" value="Argininosuccinate_lyase"/>
</dbReference>
<dbReference type="InterPro" id="IPR024083">
    <property type="entry name" value="Fumarase/histidase_N"/>
</dbReference>
<evidence type="ECO:0000256" key="2">
    <source>
        <dbReference type="ARBA" id="ARBA00004941"/>
    </source>
</evidence>
<evidence type="ECO:0000256" key="3">
    <source>
        <dbReference type="ARBA" id="ARBA00012338"/>
    </source>
</evidence>
<organism evidence="9 10">
    <name type="scientific">Thalassococcus lentus</name>
    <dbReference type="NCBI Taxonomy" id="1210524"/>
    <lineage>
        <taxon>Bacteria</taxon>
        <taxon>Pseudomonadati</taxon>
        <taxon>Pseudomonadota</taxon>
        <taxon>Alphaproteobacteria</taxon>
        <taxon>Rhodobacterales</taxon>
        <taxon>Roseobacteraceae</taxon>
        <taxon>Thalassococcus</taxon>
    </lineage>
</organism>
<dbReference type="Gene3D" id="1.20.200.10">
    <property type="entry name" value="Fumarase/aspartase (Central domain)"/>
    <property type="match status" value="1"/>
</dbReference>
<feature type="domain" description="Argininosuccinate lyase C-terminal" evidence="8">
    <location>
        <begin position="369"/>
        <end position="438"/>
    </location>
</feature>
<dbReference type="InterPro" id="IPR029419">
    <property type="entry name" value="Arg_succ_lyase_C"/>
</dbReference>
<dbReference type="EMBL" id="JAQIOY010000001">
    <property type="protein sequence ID" value="MDA7423511.1"/>
    <property type="molecule type" value="Genomic_DNA"/>
</dbReference>
<keyword evidence="5 6" id="KW-0456">Lyase</keyword>
<dbReference type="RefSeq" id="WP_271430859.1">
    <property type="nucleotide sequence ID" value="NZ_JAQIOY010000001.1"/>
</dbReference>
<dbReference type="Gene3D" id="1.10.40.30">
    <property type="entry name" value="Fumarase/aspartase (C-terminal domain)"/>
    <property type="match status" value="1"/>
</dbReference>
<evidence type="ECO:0000259" key="7">
    <source>
        <dbReference type="Pfam" id="PF00206"/>
    </source>
</evidence>
<comment type="catalytic activity">
    <reaction evidence="1 6">
        <text>2-(N(omega)-L-arginino)succinate = fumarate + L-arginine</text>
        <dbReference type="Rhea" id="RHEA:24020"/>
        <dbReference type="ChEBI" id="CHEBI:29806"/>
        <dbReference type="ChEBI" id="CHEBI:32682"/>
        <dbReference type="ChEBI" id="CHEBI:57472"/>
        <dbReference type="EC" id="4.3.2.1"/>
    </reaction>
</comment>
<comment type="similarity">
    <text evidence="6">Belongs to the lyase 1 family. Argininosuccinate lyase subfamily.</text>
</comment>
<comment type="subcellular location">
    <subcellularLocation>
        <location evidence="6">Cytoplasm</location>
    </subcellularLocation>
</comment>
<dbReference type="NCBIfam" id="TIGR00838">
    <property type="entry name" value="argH"/>
    <property type="match status" value="1"/>
</dbReference>
<evidence type="ECO:0000259" key="8">
    <source>
        <dbReference type="Pfam" id="PF14698"/>
    </source>
</evidence>
<dbReference type="SUPFAM" id="SSF48557">
    <property type="entry name" value="L-aspartase-like"/>
    <property type="match status" value="1"/>
</dbReference>
<evidence type="ECO:0000256" key="6">
    <source>
        <dbReference type="HAMAP-Rule" id="MF_00006"/>
    </source>
</evidence>
<reference evidence="9 10" key="1">
    <citation type="submission" date="2023-01" db="EMBL/GenBank/DDBJ databases">
        <title>Thalassococcus onchidii sp. nov., isolated from a marine invertebrate from the South China Sea.</title>
        <authorList>
            <person name="Xu S."/>
            <person name="Liu Z."/>
            <person name="Xu Y."/>
        </authorList>
    </citation>
    <scope>NUCLEOTIDE SEQUENCE [LARGE SCALE GENOMIC DNA]</scope>
    <source>
        <strain evidence="9 10">KCTC 32084</strain>
    </source>
</reference>
<dbReference type="PANTHER" id="PTHR43814">
    <property type="entry name" value="ARGININOSUCCINATE LYASE"/>
    <property type="match status" value="1"/>
</dbReference>
<keyword evidence="6" id="KW-0963">Cytoplasm</keyword>
<gene>
    <name evidence="6 9" type="primary">argH</name>
    <name evidence="9" type="ORF">PFY00_02110</name>
</gene>
<comment type="caution">
    <text evidence="9">The sequence shown here is derived from an EMBL/GenBank/DDBJ whole genome shotgun (WGS) entry which is preliminary data.</text>
</comment>
<dbReference type="Gene3D" id="1.10.275.10">
    <property type="entry name" value="Fumarase/aspartase (N-terminal domain)"/>
    <property type="match status" value="1"/>
</dbReference>
<dbReference type="InterPro" id="IPR020557">
    <property type="entry name" value="Fumarate_lyase_CS"/>
</dbReference>